<evidence type="ECO:0000313" key="3">
    <source>
        <dbReference type="Proteomes" id="UP000018050"/>
    </source>
</evidence>
<name>U6GBP0_EIMAC</name>
<gene>
    <name evidence="2" type="ORF">EAH_00019470</name>
</gene>
<organism evidence="2 3">
    <name type="scientific">Eimeria acervulina</name>
    <name type="common">Coccidian parasite</name>
    <dbReference type="NCBI Taxonomy" id="5801"/>
    <lineage>
        <taxon>Eukaryota</taxon>
        <taxon>Sar</taxon>
        <taxon>Alveolata</taxon>
        <taxon>Apicomplexa</taxon>
        <taxon>Conoidasida</taxon>
        <taxon>Coccidia</taxon>
        <taxon>Eucoccidiorida</taxon>
        <taxon>Eimeriorina</taxon>
        <taxon>Eimeriidae</taxon>
        <taxon>Eimeria</taxon>
    </lineage>
</organism>
<protein>
    <submittedName>
        <fullName evidence="2">Uncharacterized protein</fullName>
    </submittedName>
</protein>
<feature type="region of interest" description="Disordered" evidence="1">
    <location>
        <begin position="1"/>
        <end position="65"/>
    </location>
</feature>
<feature type="compositionally biased region" description="Basic and acidic residues" evidence="1">
    <location>
        <begin position="17"/>
        <end position="32"/>
    </location>
</feature>
<dbReference type="AlphaFoldDB" id="U6GBP0"/>
<dbReference type="RefSeq" id="XP_013252755.1">
    <property type="nucleotide sequence ID" value="XM_013397301.1"/>
</dbReference>
<dbReference type="OrthoDB" id="329639at2759"/>
<dbReference type="Proteomes" id="UP000018050">
    <property type="component" value="Unassembled WGS sequence"/>
</dbReference>
<dbReference type="OMA" id="HNEAMLE"/>
<reference evidence="2" key="1">
    <citation type="submission" date="2013-10" db="EMBL/GenBank/DDBJ databases">
        <title>Genomic analysis of the causative agents of coccidiosis in chickens.</title>
        <authorList>
            <person name="Reid A.J."/>
            <person name="Blake D."/>
            <person name="Billington K."/>
            <person name="Browne H."/>
            <person name="Dunn M."/>
            <person name="Hung S."/>
            <person name="Kawahara F."/>
            <person name="Miranda-Saavedra D."/>
            <person name="Mourier T."/>
            <person name="Nagra H."/>
            <person name="Otto T.D."/>
            <person name="Rawlings N."/>
            <person name="Sanchez A."/>
            <person name="Sanders M."/>
            <person name="Subramaniam C."/>
            <person name="Tay Y."/>
            <person name="Dear P."/>
            <person name="Doerig C."/>
            <person name="Gruber A."/>
            <person name="Parkinson J."/>
            <person name="Shirley M."/>
            <person name="Wan K.L."/>
            <person name="Berriman M."/>
            <person name="Tomley F."/>
            <person name="Pain A."/>
        </authorList>
    </citation>
    <scope>NUCLEOTIDE SEQUENCE</scope>
    <source>
        <strain evidence="2">Houghton</strain>
    </source>
</reference>
<reference evidence="2" key="2">
    <citation type="submission" date="2013-10" db="EMBL/GenBank/DDBJ databases">
        <authorList>
            <person name="Aslett M."/>
        </authorList>
    </citation>
    <scope>NUCLEOTIDE SEQUENCE</scope>
    <source>
        <strain evidence="2">Houghton</strain>
    </source>
</reference>
<evidence type="ECO:0000313" key="2">
    <source>
        <dbReference type="EMBL" id="CDI76758.1"/>
    </source>
</evidence>
<dbReference type="VEuPathDB" id="ToxoDB:EAH_00019470"/>
<accession>U6GBP0</accession>
<dbReference type="EMBL" id="HG670454">
    <property type="protein sequence ID" value="CDI76758.1"/>
    <property type="molecule type" value="Genomic_DNA"/>
</dbReference>
<proteinExistence type="predicted"/>
<keyword evidence="3" id="KW-1185">Reference proteome</keyword>
<evidence type="ECO:0000256" key="1">
    <source>
        <dbReference type="SAM" id="MobiDB-lite"/>
    </source>
</evidence>
<dbReference type="GeneID" id="25270017"/>
<sequence length="310" mass="34475">MEGKGKKSLPLNLPLLGKKDILGSPRLHDPGSSHRHSVASTGVGEPSSPYLRSPEFTHASSALPSPKGAAATIEALPPAASPRQAPREQVLRHGVLISPRPVEEVPSGTLMTPAIIRAKAQGKPLPPLKEDHISMLDEFITVPTANLIDKIPKEDMLRMAGPSMYTHDPRFTEDVKQYQLDHPIPPGVLKEYPNYEKFPLLLSRIHRPTLEPNVKETKDFEHLRGHNEAMLENKWHHGRKAGALPMREAYMHVPNFGRVQVVLTDFPDGTSYPLVTLPKMTPYDILKVLDKQQEAKERSWVLTTEGQTSI</sequence>